<protein>
    <recommendedName>
        <fullName evidence="3">UPF0208 membrane protein YfbV</fullName>
    </recommendedName>
</protein>
<comment type="similarity">
    <text evidence="2">Belongs to the UPF0208 family.</text>
</comment>
<keyword evidence="6" id="KW-0812">Transmembrane</keyword>
<dbReference type="InterPro" id="IPR007334">
    <property type="entry name" value="UPF0208"/>
</dbReference>
<dbReference type="EMBL" id="SWCJ01000001">
    <property type="protein sequence ID" value="TKB58205.1"/>
    <property type="molecule type" value="Genomic_DNA"/>
</dbReference>
<evidence type="ECO:0000256" key="6">
    <source>
        <dbReference type="ARBA" id="ARBA00022692"/>
    </source>
</evidence>
<accession>A0A4U1BWU8</accession>
<evidence type="ECO:0000256" key="4">
    <source>
        <dbReference type="ARBA" id="ARBA00022475"/>
    </source>
</evidence>
<evidence type="ECO:0000313" key="9">
    <source>
        <dbReference type="EMBL" id="TKB58205.1"/>
    </source>
</evidence>
<evidence type="ECO:0000256" key="2">
    <source>
        <dbReference type="ARBA" id="ARBA00009474"/>
    </source>
</evidence>
<evidence type="ECO:0000313" key="10">
    <source>
        <dbReference type="Proteomes" id="UP000305675"/>
    </source>
</evidence>
<comment type="subcellular location">
    <subcellularLocation>
        <location evidence="1">Cell inner membrane</location>
        <topology evidence="1">Multi-pass membrane protein</topology>
    </subcellularLocation>
</comment>
<dbReference type="OrthoDB" id="7066670at2"/>
<dbReference type="AlphaFoldDB" id="A0A4U1BWU8"/>
<keyword evidence="5" id="KW-0997">Cell inner membrane</keyword>
<keyword evidence="7" id="KW-1133">Transmembrane helix</keyword>
<sequence>MSVLKTLRQGNRYMEQWPMATQLAPLFPEYRVIKATQLATRLMPPAALLVMWVNWQWFGQVGLPQSLAYALFMLSLPIQGLFWLGWRSQQPLPKPLVAWCDELRQKMLEAGEQISPLGAKAQYWNMAILLRRVFSSMDKTQWRQFD</sequence>
<dbReference type="NCBIfam" id="NF002493">
    <property type="entry name" value="PRK01816.1"/>
    <property type="match status" value="1"/>
</dbReference>
<dbReference type="Pfam" id="PF04217">
    <property type="entry name" value="DUF412"/>
    <property type="match status" value="1"/>
</dbReference>
<evidence type="ECO:0000256" key="1">
    <source>
        <dbReference type="ARBA" id="ARBA00004429"/>
    </source>
</evidence>
<dbReference type="Proteomes" id="UP000305675">
    <property type="component" value="Unassembled WGS sequence"/>
</dbReference>
<gene>
    <name evidence="9" type="ORF">FCL42_00115</name>
</gene>
<comment type="caution">
    <text evidence="9">The sequence shown here is derived from an EMBL/GenBank/DDBJ whole genome shotgun (WGS) entry which is preliminary data.</text>
</comment>
<dbReference type="RefSeq" id="WP_136861353.1">
    <property type="nucleotide sequence ID" value="NZ_SWCJ01000001.1"/>
</dbReference>
<dbReference type="GO" id="GO:0005886">
    <property type="term" value="C:plasma membrane"/>
    <property type="evidence" value="ECO:0007669"/>
    <property type="project" value="UniProtKB-SubCell"/>
</dbReference>
<keyword evidence="10" id="KW-1185">Reference proteome</keyword>
<evidence type="ECO:0000256" key="3">
    <source>
        <dbReference type="ARBA" id="ARBA00018831"/>
    </source>
</evidence>
<name>A0A4U1BWU8_9GAMM</name>
<keyword evidence="4" id="KW-1003">Cell membrane</keyword>
<proteinExistence type="inferred from homology"/>
<keyword evidence="8" id="KW-0472">Membrane</keyword>
<reference evidence="9 10" key="1">
    <citation type="submission" date="2019-04" db="EMBL/GenBank/DDBJ databases">
        <authorList>
            <person name="Hwang J.C."/>
        </authorList>
    </citation>
    <scope>NUCLEOTIDE SEQUENCE [LARGE SCALE GENOMIC DNA]</scope>
    <source>
        <strain evidence="9 10">IMCC35002</strain>
    </source>
</reference>
<evidence type="ECO:0000256" key="7">
    <source>
        <dbReference type="ARBA" id="ARBA00022989"/>
    </source>
</evidence>
<evidence type="ECO:0000256" key="5">
    <source>
        <dbReference type="ARBA" id="ARBA00022519"/>
    </source>
</evidence>
<organism evidence="9 10">
    <name type="scientific">Ferrimonas aestuarii</name>
    <dbReference type="NCBI Taxonomy" id="2569539"/>
    <lineage>
        <taxon>Bacteria</taxon>
        <taxon>Pseudomonadati</taxon>
        <taxon>Pseudomonadota</taxon>
        <taxon>Gammaproteobacteria</taxon>
        <taxon>Alteromonadales</taxon>
        <taxon>Ferrimonadaceae</taxon>
        <taxon>Ferrimonas</taxon>
    </lineage>
</organism>
<evidence type="ECO:0000256" key="8">
    <source>
        <dbReference type="ARBA" id="ARBA00023136"/>
    </source>
</evidence>